<feature type="transmembrane region" description="Helical" evidence="2">
    <location>
        <begin position="157"/>
        <end position="174"/>
    </location>
</feature>
<protein>
    <submittedName>
        <fullName evidence="3">PrsW family intramembrane metalloprotease</fullName>
    </submittedName>
</protein>
<feature type="region of interest" description="Disordered" evidence="1">
    <location>
        <begin position="1"/>
        <end position="31"/>
    </location>
</feature>
<feature type="transmembrane region" description="Helical" evidence="2">
    <location>
        <begin position="48"/>
        <end position="69"/>
    </location>
</feature>
<keyword evidence="3" id="KW-0482">Metalloprotease</keyword>
<evidence type="ECO:0000313" key="4">
    <source>
        <dbReference type="Proteomes" id="UP001575652"/>
    </source>
</evidence>
<comment type="caution">
    <text evidence="3">The sequence shown here is derived from an EMBL/GenBank/DDBJ whole genome shotgun (WGS) entry which is preliminary data.</text>
</comment>
<accession>A0ABV4UL76</accession>
<dbReference type="PANTHER" id="PTHR36844">
    <property type="entry name" value="PROTEASE PRSW"/>
    <property type="match status" value="1"/>
</dbReference>
<dbReference type="PANTHER" id="PTHR36844:SF1">
    <property type="entry name" value="PROTEASE PRSW"/>
    <property type="match status" value="1"/>
</dbReference>
<dbReference type="Pfam" id="PF13367">
    <property type="entry name" value="PrsW-protease"/>
    <property type="match status" value="1"/>
</dbReference>
<dbReference type="RefSeq" id="WP_373971561.1">
    <property type="nucleotide sequence ID" value="NZ_JBHDLJ010000004.1"/>
</dbReference>
<feature type="transmembrane region" description="Helical" evidence="2">
    <location>
        <begin position="181"/>
        <end position="200"/>
    </location>
</feature>
<reference evidence="3 4" key="1">
    <citation type="submission" date="2024-09" db="EMBL/GenBank/DDBJ databases">
        <authorList>
            <person name="Salinas-Garcia M.A."/>
            <person name="Prieme A."/>
        </authorList>
    </citation>
    <scope>NUCLEOTIDE SEQUENCE [LARGE SCALE GENOMIC DNA]</scope>
    <source>
        <strain evidence="3 4">DSM 21081</strain>
    </source>
</reference>
<feature type="transmembrane region" description="Helical" evidence="2">
    <location>
        <begin position="249"/>
        <end position="267"/>
    </location>
</feature>
<name>A0ABV4UL76_9MICC</name>
<evidence type="ECO:0000256" key="1">
    <source>
        <dbReference type="SAM" id="MobiDB-lite"/>
    </source>
</evidence>
<feature type="transmembrane region" description="Helical" evidence="2">
    <location>
        <begin position="279"/>
        <end position="300"/>
    </location>
</feature>
<feature type="transmembrane region" description="Helical" evidence="2">
    <location>
        <begin position="108"/>
        <end position="137"/>
    </location>
</feature>
<keyword evidence="2" id="KW-0812">Transmembrane</keyword>
<keyword evidence="3" id="KW-0378">Hydrolase</keyword>
<gene>
    <name evidence="3" type="ORF">ACETWP_07330</name>
</gene>
<keyword evidence="2" id="KW-1133">Transmembrane helix</keyword>
<proteinExistence type="predicted"/>
<keyword evidence="4" id="KW-1185">Reference proteome</keyword>
<feature type="transmembrane region" description="Helical" evidence="2">
    <location>
        <begin position="75"/>
        <end position="96"/>
    </location>
</feature>
<keyword evidence="2" id="KW-0472">Membrane</keyword>
<feature type="transmembrane region" description="Helical" evidence="2">
    <location>
        <begin position="220"/>
        <end position="242"/>
    </location>
</feature>
<dbReference type="EMBL" id="JBHDLJ010000004">
    <property type="protein sequence ID" value="MFB0834394.1"/>
    <property type="molecule type" value="Genomic_DNA"/>
</dbReference>
<evidence type="ECO:0000256" key="2">
    <source>
        <dbReference type="SAM" id="Phobius"/>
    </source>
</evidence>
<sequence>MSPSSQRHPTAPVDGHGAPPTPAWPERRPARTVGPAARHGRAWSGAGTVAAFVLCSAVLVLVGVWLAGWLGPETLFVVGLLALVPLGICAAGLWWVDRWDPEPKSALGLAVVWGAGASVVLTLLVSEAVTMPMAVLAPAADAELLGAVVQAPLVEELAKGLGVLLVFFVAWSHFDGPIDGIVYGGAVGAGFAFTENILYFSGAFAQGGSEALTVFVMRGLLSPFAHVLFTAWTGFALGLAASRGARGRWPLYFLLGLVPAIAGHFLWNGGLALLFQDFWSFYVLLQMPLFACAVAAVWMLRRAERRLTEQRLGDYRDAGWFTDEEVEMLATGPGRRAAAAWARRYGAGGLMRDFAGSAARLAAVRHRILRGHGVDAARAEETRLLTLVLRQRQQLLAQVGAPRSGGA</sequence>
<dbReference type="InterPro" id="IPR026898">
    <property type="entry name" value="PrsW"/>
</dbReference>
<organism evidence="3 4">
    <name type="scientific">Arthrobacter halodurans</name>
    <dbReference type="NCBI Taxonomy" id="516699"/>
    <lineage>
        <taxon>Bacteria</taxon>
        <taxon>Bacillati</taxon>
        <taxon>Actinomycetota</taxon>
        <taxon>Actinomycetes</taxon>
        <taxon>Micrococcales</taxon>
        <taxon>Micrococcaceae</taxon>
        <taxon>Arthrobacter</taxon>
    </lineage>
</organism>
<evidence type="ECO:0000313" key="3">
    <source>
        <dbReference type="EMBL" id="MFB0834394.1"/>
    </source>
</evidence>
<dbReference type="GO" id="GO:0008237">
    <property type="term" value="F:metallopeptidase activity"/>
    <property type="evidence" value="ECO:0007669"/>
    <property type="project" value="UniProtKB-KW"/>
</dbReference>
<dbReference type="Proteomes" id="UP001575652">
    <property type="component" value="Unassembled WGS sequence"/>
</dbReference>
<keyword evidence="3" id="KW-0645">Protease</keyword>